<accession>A0A6A4VGB1</accession>
<protein>
    <submittedName>
        <fullName evidence="3">Golgin subfamily A member 3</fullName>
    </submittedName>
</protein>
<feature type="compositionally biased region" description="Pro residues" evidence="2">
    <location>
        <begin position="210"/>
        <end position="221"/>
    </location>
</feature>
<keyword evidence="4" id="KW-1185">Reference proteome</keyword>
<reference evidence="3 4" key="1">
    <citation type="submission" date="2019-07" db="EMBL/GenBank/DDBJ databases">
        <title>Draft genome assembly of a fouling barnacle, Amphibalanus amphitrite (Darwin, 1854): The first reference genome for Thecostraca.</title>
        <authorList>
            <person name="Kim W."/>
        </authorList>
    </citation>
    <scope>NUCLEOTIDE SEQUENCE [LARGE SCALE GENOMIC DNA]</scope>
    <source>
        <strain evidence="3">SNU_AA5</strain>
        <tissue evidence="3">Soma without cirri and trophi</tissue>
    </source>
</reference>
<feature type="coiled-coil region" evidence="1">
    <location>
        <begin position="616"/>
        <end position="741"/>
    </location>
</feature>
<dbReference type="Proteomes" id="UP000440578">
    <property type="component" value="Unassembled WGS sequence"/>
</dbReference>
<dbReference type="OrthoDB" id="6353933at2759"/>
<evidence type="ECO:0000256" key="1">
    <source>
        <dbReference type="SAM" id="Coils"/>
    </source>
</evidence>
<dbReference type="EMBL" id="VIIS01002025">
    <property type="protein sequence ID" value="KAF0289552.1"/>
    <property type="molecule type" value="Genomic_DNA"/>
</dbReference>
<feature type="region of interest" description="Disordered" evidence="2">
    <location>
        <begin position="205"/>
        <end position="224"/>
    </location>
</feature>
<feature type="coiled-coil region" evidence="1">
    <location>
        <begin position="456"/>
        <end position="540"/>
    </location>
</feature>
<feature type="region of interest" description="Disordered" evidence="2">
    <location>
        <begin position="264"/>
        <end position="308"/>
    </location>
</feature>
<feature type="region of interest" description="Disordered" evidence="2">
    <location>
        <begin position="91"/>
        <end position="190"/>
    </location>
</feature>
<dbReference type="AlphaFoldDB" id="A0A6A4VGB1"/>
<organism evidence="3 4">
    <name type="scientific">Amphibalanus amphitrite</name>
    <name type="common">Striped barnacle</name>
    <name type="synonym">Balanus amphitrite</name>
    <dbReference type="NCBI Taxonomy" id="1232801"/>
    <lineage>
        <taxon>Eukaryota</taxon>
        <taxon>Metazoa</taxon>
        <taxon>Ecdysozoa</taxon>
        <taxon>Arthropoda</taxon>
        <taxon>Crustacea</taxon>
        <taxon>Multicrustacea</taxon>
        <taxon>Cirripedia</taxon>
        <taxon>Thoracica</taxon>
        <taxon>Thoracicalcarea</taxon>
        <taxon>Balanomorpha</taxon>
        <taxon>Balanoidea</taxon>
        <taxon>Balanidae</taxon>
        <taxon>Amphibalaninae</taxon>
        <taxon>Amphibalanus</taxon>
    </lineage>
</organism>
<evidence type="ECO:0000313" key="4">
    <source>
        <dbReference type="Proteomes" id="UP000440578"/>
    </source>
</evidence>
<feature type="compositionally biased region" description="Pro residues" evidence="2">
    <location>
        <begin position="92"/>
        <end position="104"/>
    </location>
</feature>
<evidence type="ECO:0000256" key="2">
    <source>
        <dbReference type="SAM" id="MobiDB-lite"/>
    </source>
</evidence>
<sequence length="780" mass="83575">MPGGGRSQPVSVHHAVVERPAPGSLQQPHLTEDTLMKMPVTAIGMDKGDQPETPHQHLGQQQQQMALMPANDAVSLLLPAGLSSIFCRSGPPSAPAVPQSPPAPQTLEGRSLQPYPRNLLQIVSDRRGAVPVPAPAPDRSPGRTDAAEMGPTSEPNGAPHSVKAANGDSHFGAAPASAPESATPKQTSRGQLEAIEECIVPALSSTPLMSTPPAPSSPPLSPAEEVLPPAVLQAQRAAETGCSPETLLSQHIAPASHNVHVKTVAHHPSNSDVPRDAVADSGARSDASTVTAESGAPDGGAVDEDDDRLSVVSAESSWSDISGFEEDLWRLRSVLRDPTAPVEAGGAAVASEEQQQLQLQVHRLQLQLQHASQERQLYRQQLEALQGQLSGGGQRQQLEVQRQKARLEGVLEMTRAELEERDALAAEAGLLRVRARELDAQLAEAAGKLETRAIELDAARDELKRSESAAAAERTALESARRELESRDATVSALKAKVAELVVDAQRQLQAKLRAEGSLKASQEARLQQQQQLLAAQQELIAQQHAGERLRGELTLARQAAAGAQARAVREKETLLRHLENIQADMLQREAFFQTVSGSRAEPAPAAAATAAVRERDEAVGRTRALELTIAELEQRLERGAEELSTAAAARKQLEEDGQKTRFALAAAHEKLSQQTVQCEQLQQRCLEGGQMLDQLRAQAKEAAAAKQTLKEEKTRLEVALASANQEKRDVDEAARGLTNELKKVSASFYKLKNDVATKDKQIAELKASLSGRESETPHC</sequence>
<feature type="coiled-coil region" evidence="1">
    <location>
        <begin position="347"/>
        <end position="388"/>
    </location>
</feature>
<proteinExistence type="predicted"/>
<gene>
    <name evidence="3" type="primary">Golga3_1</name>
    <name evidence="3" type="ORF">FJT64_012200</name>
</gene>
<keyword evidence="1" id="KW-0175">Coiled coil</keyword>
<feature type="compositionally biased region" description="Low complexity" evidence="2">
    <location>
        <begin position="173"/>
        <end position="182"/>
    </location>
</feature>
<feature type="region of interest" description="Disordered" evidence="2">
    <location>
        <begin position="1"/>
        <end position="30"/>
    </location>
</feature>
<name>A0A6A4VGB1_AMPAM</name>
<comment type="caution">
    <text evidence="3">The sequence shown here is derived from an EMBL/GenBank/DDBJ whole genome shotgun (WGS) entry which is preliminary data.</text>
</comment>
<evidence type="ECO:0000313" key="3">
    <source>
        <dbReference type="EMBL" id="KAF0289552.1"/>
    </source>
</evidence>